<evidence type="ECO:0000313" key="11">
    <source>
        <dbReference type="EMBL" id="KAL2785783.1"/>
    </source>
</evidence>
<dbReference type="SUPFAM" id="SSF52540">
    <property type="entry name" value="P-loop containing nucleoside triphosphate hydrolases"/>
    <property type="match status" value="1"/>
</dbReference>
<dbReference type="EMBL" id="JBFTWV010000134">
    <property type="protein sequence ID" value="KAL2785783.1"/>
    <property type="molecule type" value="Genomic_DNA"/>
</dbReference>
<dbReference type="Proteomes" id="UP001610563">
    <property type="component" value="Unassembled WGS sequence"/>
</dbReference>
<keyword evidence="3" id="KW-0645">Protease</keyword>
<dbReference type="PANTHER" id="PTHR13367">
    <property type="entry name" value="UBIQUITIN THIOESTERASE"/>
    <property type="match status" value="1"/>
</dbReference>
<keyword evidence="7" id="KW-0175">Coiled coil</keyword>
<dbReference type="InterPro" id="IPR022105">
    <property type="entry name" value="DUF3645"/>
</dbReference>
<feature type="coiled-coil region" evidence="7">
    <location>
        <begin position="305"/>
        <end position="332"/>
    </location>
</feature>
<organism evidence="11 12">
    <name type="scientific">Aspergillus keveii</name>
    <dbReference type="NCBI Taxonomy" id="714993"/>
    <lineage>
        <taxon>Eukaryota</taxon>
        <taxon>Fungi</taxon>
        <taxon>Dikarya</taxon>
        <taxon>Ascomycota</taxon>
        <taxon>Pezizomycotina</taxon>
        <taxon>Eurotiomycetes</taxon>
        <taxon>Eurotiomycetidae</taxon>
        <taxon>Eurotiales</taxon>
        <taxon>Aspergillaceae</taxon>
        <taxon>Aspergillus</taxon>
        <taxon>Aspergillus subgen. Nidulantes</taxon>
    </lineage>
</organism>
<dbReference type="InterPro" id="IPR051346">
    <property type="entry name" value="OTU_Deubiquitinase"/>
</dbReference>
<name>A0ABR4FRA0_9EURO</name>
<evidence type="ECO:0000259" key="10">
    <source>
        <dbReference type="Pfam" id="PF12359"/>
    </source>
</evidence>
<evidence type="ECO:0000256" key="2">
    <source>
        <dbReference type="ARBA" id="ARBA00012759"/>
    </source>
</evidence>
<dbReference type="PANTHER" id="PTHR13367:SF33">
    <property type="entry name" value="P-LOOP CONTAINING NUCLEOSIDE TRIPHOSPHATE HYDROLASE PROTEIN"/>
    <property type="match status" value="1"/>
</dbReference>
<feature type="domain" description="DUF3638" evidence="9">
    <location>
        <begin position="1731"/>
        <end position="1948"/>
    </location>
</feature>
<evidence type="ECO:0000256" key="6">
    <source>
        <dbReference type="ARBA" id="ARBA00022807"/>
    </source>
</evidence>
<sequence>MLYLVAEFASATLTEIGSNTAHPAMPDIADVLTLTRVKYARRVYKLRDKALEFVLQRARETDEAIVTRLQADFRRIRRINSPKIPRRFDSARETDFETSLKHSRKYLCNAKLDTPPAAPTKPFRPNHSRRRQKQINGLFRLKDDETESLVDFEMWVDAELQNWCSTAHPWEKACCGLAELIGTYSRYASKKYAGIPELMSLMLLVILECWVSLDKLCVKVCSSLAKFSPELPKNLLQHLLLPHRREMIRAQAVEEYIDARLDSSEGGASIFEDPGSHTFAALFFKTSRKCRSQRAKIVEYFQKERDDRQRRCSDLSQKHENLLNEASKLSHDTDEDDDGSHFPYCRKCQLQQDAARLSIGIHEWPLPDEEDLVQNVVFELTCPEWFAQWRDVTWMILDDYGRSQTSESTRMEVDLLEYPALREYHDSPRRRLTLASATKSWVDSHYSTQKIPVGPEQIVVSSGLHFCLWDTKKEAWVKDRRDTPSPNFKQLCTFHLNDTAYAGLQYAVETSHHDQNQIIAEQRTYQSQLNLQNMVAIGQLRSGERLQWYNILREIASSSLSLNERPVHELFCQAAWQLGSFMRGKWLREAYVFFEDLSSVTRLWETLEHRLTSIQHNWNEFHTLHTLVVLGLRSLSLGPASAVEQAMNFLRRCRRVAMEWCAKLETSLDSSSGENTQGILTLMLHIGGICLLTFSADSEHLVAALHTQEDLQFLIQASISVFKNSIVSTGTVPIEAKAMVLRTSRVLCYAEQQIRQLIDIDCSGLTRAVKQSGQDLQMSTPWRFLEGNNVRWVTSTSPDFSEEFHYNILTGELRINNELPGRLPEDITKDALFQRLFGQNQIPIARSRLRGSRFKSSQLFCKYRIYFRSYGGEVIVFAREEENLRKPGRILRYIPHGSLLGDFPDSLVTGYAHWLDIKDGKLEFRPLEKPWQESDSNWSMGYHELGSASSSTRQGLRMLADVHGEFFGRVASVLSKLDIARHITITKGPDGTIEAKLDRLSLTFFVNHDGALECREHNSIVDSSQDIGCLYGLFNKLVLRDKTGHSRTVLIPYGMVRVGRGTSHTEVLIESRNASRIKYYQYSVDVNLGALLDTSGTTGSLYLAYLHAVTSFVLPDPLTNRSGTEEALNMLRQAKMKSSSPLDSDCVNLLGLIASLTPHRQCYPPLNPEQKVTSVQKVKWTQSLSSVAQHDDFRRLAQEIYSHASKFTPFHGQKMEPCPGLSRGDIRLLEKARSRNMHFYRSEFGGGSANQYVPPPEYKARDRSETESARSRRVYEIARLVQDWPATLSHKGDLIATIKAWGVMEMEDRSPGQSTYTSLLERPIQTSWASLYGQCQSCNGENDKHKLMSILCTIAFGHLDLDYLHSLLAIAVWGGFPPIPEALKGQSVDLTLKPGQTINDSQAEELRDIISTHYPPLERTSHKGKNLSRKEKDKISRERRKDYEMKKASDLADLERAISIQWPCGALRKPPGLEQWKSDCFDDCDDLFRRWSLNVQFRLFIETVQDRLDAIDIIPRVPEQPPALLPRNLIYPRTVPWHLPSLHGLMLLANAPSPMDTDRGPMGFKRSQLPADLSADLNDGLQDLIDSLRNSSQRLRQEYASDLSESLRSLKSVHLPCAPTRISTDRATLVNLQSRLSDQRDSLWAEINNSISPVEGWAEVGQTLWPSITILSILSFLASDKWSSVPAPWKKPLLMLAKLIVLLRQSERLIVHFDNDDTSSFHKEVEAMGCEGWDPSQIPEWLLLEIEGNLTIRARQADVARRMVEGQENSVLQLTMGEGKTTVITPMVALRLSNGSQIARLIVLKPLLRQSMNLLSQRLGGILNRPVYHIPFSRKTRISETTTETLHQIYDECQEKRGILIVLPEQLLSFRLVGLDYARKDSTIAHSLVDIELQLQECCRTIIDESDEVLDPKFQLVYTRGNQQNLDGEADRWGVIMYVLEEVKKQAMLLHPHKKSGLSVEQKGARYPFIHFLATYAADILLEKVLGAIENGAVPGLPFQDFALPIQVSTMNFIRYKKITEQDKETVRRRSEGSLVLKRLLVLRGLFAHNILHFTLTGKRWLVDYGIHPTRCLLAVPFRAKGVPSDSAMFGHPEVTLVLTCLSYYYEGLKMSQARKCVSLLKEEDDPEAEYERWIMQGRDELPRGLHSFSGVNVDDTHGFEQELYPHLQYQKGLIDFFLSRIVFPSEAKEFPFKLSTSAWDIPSRTNYPLTTGFSGTNDNRYLLPRSMPQKDLPDLLHTNAMVLARLLLRENQQCILAQNDGGDKLSDDELLLLVNDQNPRIRVIIDVGAQILELSNRQVAVNWLRISPTDLAAAVFFDEEDEPMVIDRDGHMERLLASPFSKQMHRCLVFLDQHHSRGVDLKPPHGYRAAITLGPRLTKDRLVQACHRMRKLGNGQSVAFFMPPEVKHSLKDVRSTYTSFDVLQWVLEQTCDQLERLEPLWAAQGLNHFRAMEIWESLDLEEGNLVDKVDEIQERESKSLLQLYSPWSEDLEALDGIQELAQTNSTVAELYGILKRSESGDNQLHEEQEQEREREREVMHEVQREPHICPPPPVQPMKHTPSRDIEYFVKHACFPSYLSDDSHIAIECFATTSAEQFEIPDSLLNGIFVSTDFIETITQTVHTNDEFLKPVHWVLSNIRNSSLLIISQFEANHLLPEIRKSEKTTLHVYAPRITKDMRSFSKLDFLSIGAPREGHEFSPEILRALELFSGSLYFDTYEEYESAQQFFGFRTASTPTVPESEVTSEGFVAERARSQVEWPVTSPFEECPLAFLNTWFSLRQKGHGFSKSHMGSITEAKPLTREQFEGF</sequence>
<dbReference type="Gene3D" id="3.40.50.300">
    <property type="entry name" value="P-loop containing nucleotide triphosphate hydrolases"/>
    <property type="match status" value="1"/>
</dbReference>
<protein>
    <recommendedName>
        <fullName evidence="2">ubiquitinyl hydrolase 1</fullName>
        <ecNumber evidence="2">3.4.19.12</ecNumber>
    </recommendedName>
</protein>
<comment type="caution">
    <text evidence="11">The sequence shown here is derived from an EMBL/GenBank/DDBJ whole genome shotgun (WGS) entry which is preliminary data.</text>
</comment>
<dbReference type="Pfam" id="PF12359">
    <property type="entry name" value="DUF3645"/>
    <property type="match status" value="1"/>
</dbReference>
<dbReference type="Pfam" id="PF12340">
    <property type="entry name" value="DUF3638"/>
    <property type="match status" value="1"/>
</dbReference>
<reference evidence="11 12" key="1">
    <citation type="submission" date="2024-07" db="EMBL/GenBank/DDBJ databases">
        <title>Section-level genome sequencing and comparative genomics of Aspergillus sections Usti and Cavernicolus.</title>
        <authorList>
            <consortium name="Lawrence Berkeley National Laboratory"/>
            <person name="Nybo J.L."/>
            <person name="Vesth T.C."/>
            <person name="Theobald S."/>
            <person name="Frisvad J.C."/>
            <person name="Larsen T.O."/>
            <person name="Kjaerboelling I."/>
            <person name="Rothschild-Mancinelli K."/>
            <person name="Lyhne E.K."/>
            <person name="Kogle M.E."/>
            <person name="Barry K."/>
            <person name="Clum A."/>
            <person name="Na H."/>
            <person name="Ledsgaard L."/>
            <person name="Lin J."/>
            <person name="Lipzen A."/>
            <person name="Kuo A."/>
            <person name="Riley R."/>
            <person name="Mondo S."/>
            <person name="Labutti K."/>
            <person name="Haridas S."/>
            <person name="Pangalinan J."/>
            <person name="Salamov A.A."/>
            <person name="Simmons B.A."/>
            <person name="Magnuson J.K."/>
            <person name="Chen J."/>
            <person name="Drula E."/>
            <person name="Henrissat B."/>
            <person name="Wiebenga A."/>
            <person name="Lubbers R.J."/>
            <person name="Gomes A.C."/>
            <person name="Makela M.R."/>
            <person name="Stajich J."/>
            <person name="Grigoriev I.V."/>
            <person name="Mortensen U.H."/>
            <person name="De Vries R.P."/>
            <person name="Baker S.E."/>
            <person name="Andersen M.R."/>
        </authorList>
    </citation>
    <scope>NUCLEOTIDE SEQUENCE [LARGE SCALE GENOMIC DNA]</scope>
    <source>
        <strain evidence="11 12">CBS 209.92</strain>
    </source>
</reference>
<evidence type="ECO:0000256" key="3">
    <source>
        <dbReference type="ARBA" id="ARBA00022670"/>
    </source>
</evidence>
<dbReference type="EC" id="3.4.19.12" evidence="2"/>
<evidence type="ECO:0000256" key="7">
    <source>
        <dbReference type="SAM" id="Coils"/>
    </source>
</evidence>
<comment type="catalytic activity">
    <reaction evidence="1">
        <text>Thiol-dependent hydrolysis of ester, thioester, amide, peptide and isopeptide bonds formed by the C-terminal Gly of ubiquitin (a 76-residue protein attached to proteins as an intracellular targeting signal).</text>
        <dbReference type="EC" id="3.4.19.12"/>
    </reaction>
</comment>
<keyword evidence="6" id="KW-0788">Thiol protease</keyword>
<gene>
    <name evidence="11" type="ORF">BJX66DRAFT_50363</name>
</gene>
<keyword evidence="5" id="KW-0378">Hydrolase</keyword>
<keyword evidence="12" id="KW-1185">Reference proteome</keyword>
<evidence type="ECO:0000256" key="8">
    <source>
        <dbReference type="SAM" id="MobiDB-lite"/>
    </source>
</evidence>
<evidence type="ECO:0000256" key="1">
    <source>
        <dbReference type="ARBA" id="ARBA00000707"/>
    </source>
</evidence>
<proteinExistence type="predicted"/>
<dbReference type="InterPro" id="IPR022099">
    <property type="entry name" value="DUF3638"/>
</dbReference>
<evidence type="ECO:0000256" key="5">
    <source>
        <dbReference type="ARBA" id="ARBA00022801"/>
    </source>
</evidence>
<feature type="region of interest" description="Disordered" evidence="8">
    <location>
        <begin position="1418"/>
        <end position="1440"/>
    </location>
</feature>
<accession>A0ABR4FRA0</accession>
<feature type="domain" description="DUF3645" evidence="10">
    <location>
        <begin position="2068"/>
        <end position="2100"/>
    </location>
</feature>
<feature type="compositionally biased region" description="Basic and acidic residues" evidence="8">
    <location>
        <begin position="1428"/>
        <end position="1440"/>
    </location>
</feature>
<evidence type="ECO:0000259" key="9">
    <source>
        <dbReference type="Pfam" id="PF12340"/>
    </source>
</evidence>
<dbReference type="InterPro" id="IPR027417">
    <property type="entry name" value="P-loop_NTPase"/>
</dbReference>
<evidence type="ECO:0000256" key="4">
    <source>
        <dbReference type="ARBA" id="ARBA00022786"/>
    </source>
</evidence>
<keyword evidence="4" id="KW-0833">Ubl conjugation pathway</keyword>
<evidence type="ECO:0000313" key="12">
    <source>
        <dbReference type="Proteomes" id="UP001610563"/>
    </source>
</evidence>